<reference evidence="11" key="1">
    <citation type="submission" date="2014-12" db="EMBL/GenBank/DDBJ databases">
        <title>Genome Sequence of Valsa Canker Pathogens Uncovers a Specific Adaption of Colonization on Woody Bark.</title>
        <authorList>
            <person name="Yin Z."/>
            <person name="Liu H."/>
            <person name="Gao X."/>
            <person name="Li Z."/>
            <person name="Song N."/>
            <person name="Ke X."/>
            <person name="Dai Q."/>
            <person name="Wu Y."/>
            <person name="Sun Y."/>
            <person name="Xu J.-R."/>
            <person name="Kang Z.K."/>
            <person name="Wang L."/>
            <person name="Huang L."/>
        </authorList>
    </citation>
    <scope>NUCLEOTIDE SEQUENCE [LARGE SCALE GENOMIC DNA]</scope>
    <source>
        <strain evidence="11">03-8</strain>
    </source>
</reference>
<keyword evidence="2" id="KW-0723">Serine/threonine-protein kinase</keyword>
<keyword evidence="6" id="KW-0067">ATP-binding</keyword>
<evidence type="ECO:0000256" key="3">
    <source>
        <dbReference type="ARBA" id="ARBA00022679"/>
    </source>
</evidence>
<dbReference type="InterPro" id="IPR050660">
    <property type="entry name" value="NEK_Ser/Thr_kinase"/>
</dbReference>
<evidence type="ECO:0000256" key="6">
    <source>
        <dbReference type="ARBA" id="ARBA00022840"/>
    </source>
</evidence>
<evidence type="ECO:0000256" key="9">
    <source>
        <dbReference type="SAM" id="MobiDB-lite"/>
    </source>
</evidence>
<dbReference type="Gene3D" id="1.10.510.10">
    <property type="entry name" value="Transferase(Phosphotransferase) domain 1"/>
    <property type="match status" value="1"/>
</dbReference>
<dbReference type="GO" id="GO:0005524">
    <property type="term" value="F:ATP binding"/>
    <property type="evidence" value="ECO:0007669"/>
    <property type="project" value="UniProtKB-KW"/>
</dbReference>
<dbReference type="PANTHER" id="PTHR43671:SF98">
    <property type="entry name" value="SERINE_THREONINE-PROTEIN KINASE NEK11"/>
    <property type="match status" value="1"/>
</dbReference>
<dbReference type="EC" id="2.7.11.1" evidence="1"/>
<keyword evidence="12" id="KW-1185">Reference proteome</keyword>
<evidence type="ECO:0000256" key="2">
    <source>
        <dbReference type="ARBA" id="ARBA00022527"/>
    </source>
</evidence>
<sequence>MAAVTQETIDQRKARESKQHDYNIIKKITDNCYVVRRKSDGTQLLAHPWDIHQTDPEFSALMERGTKMAVGNVLNHPNLINHIETQVDYAFHGTSTQVASSQNMLLWDFCDAGTLEALLQEPPVAPIKNPLSQTVRHFLPEGLCWHVVISMLKALAWLHEGYREEDYIKWSANATPERATRSRTLDPDWMPILHRDIRPGNIFFQHPRGTETYGLCKLGNFHNCFVSGHVNNRSGGQVVSIANGDERLEVLRKTMAVENIYTVPRNKRPYTRGNDLFHLGACLYRMMCGQYVPDPEECKLCGQRHWDRNSTVPARLIGGCYPHFSVEDRGDDLAGYSSQLRETLKELLWNYRAGLNERAFTAAGLLKTVRQRYLVWKTEYPDGRLHRDIFDDEVQRNINKEKKRAADSRQAHAQSGPEKIDISVQDSLGDDDGDVAQQ</sequence>
<evidence type="ECO:0000256" key="5">
    <source>
        <dbReference type="ARBA" id="ARBA00022777"/>
    </source>
</evidence>
<keyword evidence="3" id="KW-0808">Transferase</keyword>
<keyword evidence="5" id="KW-0418">Kinase</keyword>
<evidence type="ECO:0000313" key="11">
    <source>
        <dbReference type="EMBL" id="KUI69421.1"/>
    </source>
</evidence>
<gene>
    <name evidence="11" type="ORF">VM1G_05627</name>
</gene>
<evidence type="ECO:0000256" key="7">
    <source>
        <dbReference type="ARBA" id="ARBA00047899"/>
    </source>
</evidence>
<organism evidence="11 12">
    <name type="scientific">Cytospora mali</name>
    <name type="common">Apple Valsa canker fungus</name>
    <name type="synonym">Valsa mali</name>
    <dbReference type="NCBI Taxonomy" id="578113"/>
    <lineage>
        <taxon>Eukaryota</taxon>
        <taxon>Fungi</taxon>
        <taxon>Dikarya</taxon>
        <taxon>Ascomycota</taxon>
        <taxon>Pezizomycotina</taxon>
        <taxon>Sordariomycetes</taxon>
        <taxon>Sordariomycetidae</taxon>
        <taxon>Diaporthales</taxon>
        <taxon>Cytosporaceae</taxon>
        <taxon>Cytospora</taxon>
    </lineage>
</organism>
<dbReference type="SUPFAM" id="SSF56112">
    <property type="entry name" value="Protein kinase-like (PK-like)"/>
    <property type="match status" value="1"/>
</dbReference>
<dbReference type="PANTHER" id="PTHR43671">
    <property type="entry name" value="SERINE/THREONINE-PROTEIN KINASE NEK"/>
    <property type="match status" value="1"/>
</dbReference>
<accession>A0A194VYU9</accession>
<dbReference type="PROSITE" id="PS50011">
    <property type="entry name" value="PROTEIN_KINASE_DOM"/>
    <property type="match status" value="1"/>
</dbReference>
<dbReference type="InterPro" id="IPR011009">
    <property type="entry name" value="Kinase-like_dom_sf"/>
</dbReference>
<evidence type="ECO:0000256" key="1">
    <source>
        <dbReference type="ARBA" id="ARBA00012513"/>
    </source>
</evidence>
<feature type="compositionally biased region" description="Acidic residues" evidence="9">
    <location>
        <begin position="428"/>
        <end position="438"/>
    </location>
</feature>
<dbReference type="Proteomes" id="UP000078559">
    <property type="component" value="Chromosome 5"/>
</dbReference>
<dbReference type="InterPro" id="IPR000719">
    <property type="entry name" value="Prot_kinase_dom"/>
</dbReference>
<feature type="region of interest" description="Disordered" evidence="9">
    <location>
        <begin position="400"/>
        <end position="438"/>
    </location>
</feature>
<dbReference type="GO" id="GO:0004674">
    <property type="term" value="F:protein serine/threonine kinase activity"/>
    <property type="evidence" value="ECO:0007669"/>
    <property type="project" value="UniProtKB-KW"/>
</dbReference>
<evidence type="ECO:0000313" key="12">
    <source>
        <dbReference type="Proteomes" id="UP000078559"/>
    </source>
</evidence>
<dbReference type="EMBL" id="CM003102">
    <property type="protein sequence ID" value="KUI69421.1"/>
    <property type="molecule type" value="Genomic_DNA"/>
</dbReference>
<keyword evidence="4" id="KW-0547">Nucleotide-binding</keyword>
<feature type="domain" description="Protein kinase" evidence="10">
    <location>
        <begin position="1"/>
        <end position="374"/>
    </location>
</feature>
<dbReference type="OrthoDB" id="4062651at2759"/>
<dbReference type="AlphaFoldDB" id="A0A194VYU9"/>
<evidence type="ECO:0000256" key="4">
    <source>
        <dbReference type="ARBA" id="ARBA00022741"/>
    </source>
</evidence>
<name>A0A194VYU9_CYTMA</name>
<comment type="catalytic activity">
    <reaction evidence="8">
        <text>L-seryl-[protein] + ATP = O-phospho-L-seryl-[protein] + ADP + H(+)</text>
        <dbReference type="Rhea" id="RHEA:17989"/>
        <dbReference type="Rhea" id="RHEA-COMP:9863"/>
        <dbReference type="Rhea" id="RHEA-COMP:11604"/>
        <dbReference type="ChEBI" id="CHEBI:15378"/>
        <dbReference type="ChEBI" id="CHEBI:29999"/>
        <dbReference type="ChEBI" id="CHEBI:30616"/>
        <dbReference type="ChEBI" id="CHEBI:83421"/>
        <dbReference type="ChEBI" id="CHEBI:456216"/>
        <dbReference type="EC" id="2.7.11.1"/>
    </reaction>
</comment>
<evidence type="ECO:0000256" key="8">
    <source>
        <dbReference type="ARBA" id="ARBA00048679"/>
    </source>
</evidence>
<feature type="compositionally biased region" description="Basic and acidic residues" evidence="9">
    <location>
        <begin position="400"/>
        <end position="410"/>
    </location>
</feature>
<evidence type="ECO:0000259" key="10">
    <source>
        <dbReference type="PROSITE" id="PS50011"/>
    </source>
</evidence>
<protein>
    <recommendedName>
        <fullName evidence="1">non-specific serine/threonine protein kinase</fullName>
        <ecNumber evidence="1">2.7.11.1</ecNumber>
    </recommendedName>
</protein>
<proteinExistence type="predicted"/>
<comment type="catalytic activity">
    <reaction evidence="7">
        <text>L-threonyl-[protein] + ATP = O-phospho-L-threonyl-[protein] + ADP + H(+)</text>
        <dbReference type="Rhea" id="RHEA:46608"/>
        <dbReference type="Rhea" id="RHEA-COMP:11060"/>
        <dbReference type="Rhea" id="RHEA-COMP:11605"/>
        <dbReference type="ChEBI" id="CHEBI:15378"/>
        <dbReference type="ChEBI" id="CHEBI:30013"/>
        <dbReference type="ChEBI" id="CHEBI:30616"/>
        <dbReference type="ChEBI" id="CHEBI:61977"/>
        <dbReference type="ChEBI" id="CHEBI:456216"/>
        <dbReference type="EC" id="2.7.11.1"/>
    </reaction>
</comment>